<comment type="pathway">
    <text evidence="2 9">Amino-acid biosynthesis; L-tryptophan biosynthesis; L-tryptophan from chorismate: step 3/5.</text>
</comment>
<name>A0ABM9EP17_9BACI</name>
<dbReference type="Pfam" id="PF00697">
    <property type="entry name" value="PRAI"/>
    <property type="match status" value="1"/>
</dbReference>
<dbReference type="SUPFAM" id="SSF51366">
    <property type="entry name" value="Ribulose-phoshate binding barrel"/>
    <property type="match status" value="1"/>
</dbReference>
<evidence type="ECO:0000259" key="10">
    <source>
        <dbReference type="Pfam" id="PF00697"/>
    </source>
</evidence>
<dbReference type="HAMAP" id="MF_00135">
    <property type="entry name" value="PRAI"/>
    <property type="match status" value="1"/>
</dbReference>
<dbReference type="Proteomes" id="UP000838308">
    <property type="component" value="Unassembled WGS sequence"/>
</dbReference>
<sequence>MKVKICGITDVDTGVAAVEYGADALGFVFAESKRKVSPEKAKEVVSHLPVEVIKVGVFVNETRDEIERIAAIVGLTHIQLHGDETAFFSETISLPIIKAISFNSNEALALYNQFPCEYLLLDGPKGKYRGGNGKAFDWMDVNTSLIKGGEIILAGGLDVDNVETAIKTISPFMVDVSSGVETNGVKDVKKIKAFIEKAKGVI</sequence>
<evidence type="ECO:0000256" key="2">
    <source>
        <dbReference type="ARBA" id="ARBA00004664"/>
    </source>
</evidence>
<comment type="catalytic activity">
    <reaction evidence="1 9">
        <text>N-(5-phospho-beta-D-ribosyl)anthranilate = 1-(2-carboxyphenylamino)-1-deoxy-D-ribulose 5-phosphate</text>
        <dbReference type="Rhea" id="RHEA:21540"/>
        <dbReference type="ChEBI" id="CHEBI:18277"/>
        <dbReference type="ChEBI" id="CHEBI:58613"/>
        <dbReference type="EC" id="5.3.1.24"/>
    </reaction>
</comment>
<dbReference type="InterPro" id="IPR013785">
    <property type="entry name" value="Aldolase_TIM"/>
</dbReference>
<evidence type="ECO:0000256" key="3">
    <source>
        <dbReference type="ARBA" id="ARBA00012572"/>
    </source>
</evidence>
<organism evidence="11 12">
    <name type="scientific">Neobacillus rhizosphaerae</name>
    <dbReference type="NCBI Taxonomy" id="2880965"/>
    <lineage>
        <taxon>Bacteria</taxon>
        <taxon>Bacillati</taxon>
        <taxon>Bacillota</taxon>
        <taxon>Bacilli</taxon>
        <taxon>Bacillales</taxon>
        <taxon>Bacillaceae</taxon>
        <taxon>Neobacillus</taxon>
    </lineage>
</organism>
<dbReference type="EC" id="5.3.1.24" evidence="3 9"/>
<dbReference type="EMBL" id="CALBWS010000006">
    <property type="protein sequence ID" value="CAH2714330.1"/>
    <property type="molecule type" value="Genomic_DNA"/>
</dbReference>
<evidence type="ECO:0000256" key="5">
    <source>
        <dbReference type="ARBA" id="ARBA00022605"/>
    </source>
</evidence>
<proteinExistence type="inferred from homology"/>
<dbReference type="RefSeq" id="WP_248734650.1">
    <property type="nucleotide sequence ID" value="NZ_CALBWS010000006.1"/>
</dbReference>
<gene>
    <name evidence="9 11" type="primary">trpF</name>
    <name evidence="11" type="ORF">BACCIP111895_01491</name>
</gene>
<comment type="caution">
    <text evidence="11">The sequence shown here is derived from an EMBL/GenBank/DDBJ whole genome shotgun (WGS) entry which is preliminary data.</text>
</comment>
<keyword evidence="12" id="KW-1185">Reference proteome</keyword>
<dbReference type="CDD" id="cd00405">
    <property type="entry name" value="PRAI"/>
    <property type="match status" value="1"/>
</dbReference>
<keyword evidence="8 9" id="KW-0413">Isomerase</keyword>
<keyword evidence="5 9" id="KW-0028">Amino-acid biosynthesis</keyword>
<accession>A0ABM9EP17</accession>
<evidence type="ECO:0000256" key="1">
    <source>
        <dbReference type="ARBA" id="ARBA00001164"/>
    </source>
</evidence>
<dbReference type="PANTHER" id="PTHR42894:SF1">
    <property type="entry name" value="N-(5'-PHOSPHORIBOSYL)ANTHRANILATE ISOMERASE"/>
    <property type="match status" value="1"/>
</dbReference>
<evidence type="ECO:0000256" key="7">
    <source>
        <dbReference type="ARBA" id="ARBA00023141"/>
    </source>
</evidence>
<comment type="similarity">
    <text evidence="9">Belongs to the TrpF family.</text>
</comment>
<evidence type="ECO:0000256" key="4">
    <source>
        <dbReference type="ARBA" id="ARBA00022272"/>
    </source>
</evidence>
<evidence type="ECO:0000256" key="9">
    <source>
        <dbReference type="HAMAP-Rule" id="MF_00135"/>
    </source>
</evidence>
<keyword evidence="6 9" id="KW-0822">Tryptophan biosynthesis</keyword>
<dbReference type="PANTHER" id="PTHR42894">
    <property type="entry name" value="N-(5'-PHOSPHORIBOSYL)ANTHRANILATE ISOMERASE"/>
    <property type="match status" value="1"/>
</dbReference>
<dbReference type="InterPro" id="IPR044643">
    <property type="entry name" value="TrpF_fam"/>
</dbReference>
<evidence type="ECO:0000313" key="11">
    <source>
        <dbReference type="EMBL" id="CAH2714330.1"/>
    </source>
</evidence>
<feature type="domain" description="N-(5'phosphoribosyl) anthranilate isomerase (PRAI)" evidence="10">
    <location>
        <begin position="3"/>
        <end position="196"/>
    </location>
</feature>
<dbReference type="GO" id="GO:0004640">
    <property type="term" value="F:phosphoribosylanthranilate isomerase activity"/>
    <property type="evidence" value="ECO:0007669"/>
    <property type="project" value="UniProtKB-EC"/>
</dbReference>
<dbReference type="InterPro" id="IPR001240">
    <property type="entry name" value="PRAI_dom"/>
</dbReference>
<keyword evidence="7 9" id="KW-0057">Aromatic amino acid biosynthesis</keyword>
<protein>
    <recommendedName>
        <fullName evidence="4 9">N-(5'-phosphoribosyl)anthranilate isomerase</fullName>
        <shortName evidence="9">PRAI</shortName>
        <ecNumber evidence="3 9">5.3.1.24</ecNumber>
    </recommendedName>
</protein>
<dbReference type="InterPro" id="IPR011060">
    <property type="entry name" value="RibuloseP-bd_barrel"/>
</dbReference>
<reference evidence="11" key="1">
    <citation type="submission" date="2022-04" db="EMBL/GenBank/DDBJ databases">
        <authorList>
            <person name="Criscuolo A."/>
        </authorList>
    </citation>
    <scope>NUCLEOTIDE SEQUENCE</scope>
    <source>
        <strain evidence="11">CIP111895</strain>
    </source>
</reference>
<evidence type="ECO:0000313" key="12">
    <source>
        <dbReference type="Proteomes" id="UP000838308"/>
    </source>
</evidence>
<evidence type="ECO:0000256" key="6">
    <source>
        <dbReference type="ARBA" id="ARBA00022822"/>
    </source>
</evidence>
<evidence type="ECO:0000256" key="8">
    <source>
        <dbReference type="ARBA" id="ARBA00023235"/>
    </source>
</evidence>
<dbReference type="Gene3D" id="3.20.20.70">
    <property type="entry name" value="Aldolase class I"/>
    <property type="match status" value="1"/>
</dbReference>